<protein>
    <submittedName>
        <fullName evidence="2">Uncharacterized protein</fullName>
    </submittedName>
</protein>
<name>A0A2P5EZQ6_TREOI</name>
<dbReference type="EMBL" id="JXTC01000078">
    <property type="protein sequence ID" value="PON91012.1"/>
    <property type="molecule type" value="Genomic_DNA"/>
</dbReference>
<feature type="compositionally biased region" description="Basic residues" evidence="1">
    <location>
        <begin position="32"/>
        <end position="41"/>
    </location>
</feature>
<gene>
    <name evidence="2" type="ORF">TorRG33x02_132300</name>
</gene>
<dbReference type="InParanoid" id="A0A2P5EZQ6"/>
<reference evidence="3" key="1">
    <citation type="submission" date="2016-06" db="EMBL/GenBank/DDBJ databases">
        <title>Parallel loss of symbiosis genes in relatives of nitrogen-fixing non-legume Parasponia.</title>
        <authorList>
            <person name="Van Velzen R."/>
            <person name="Holmer R."/>
            <person name="Bu F."/>
            <person name="Rutten L."/>
            <person name="Van Zeijl A."/>
            <person name="Liu W."/>
            <person name="Santuari L."/>
            <person name="Cao Q."/>
            <person name="Sharma T."/>
            <person name="Shen D."/>
            <person name="Roswanjaya Y."/>
            <person name="Wardhani T."/>
            <person name="Kalhor M.S."/>
            <person name="Jansen J."/>
            <person name="Van den Hoogen J."/>
            <person name="Gungor B."/>
            <person name="Hartog M."/>
            <person name="Hontelez J."/>
            <person name="Verver J."/>
            <person name="Yang W.-C."/>
            <person name="Schijlen E."/>
            <person name="Repin R."/>
            <person name="Schilthuizen M."/>
            <person name="Schranz E."/>
            <person name="Heidstra R."/>
            <person name="Miyata K."/>
            <person name="Fedorova E."/>
            <person name="Kohlen W."/>
            <person name="Bisseling T."/>
            <person name="Smit S."/>
            <person name="Geurts R."/>
        </authorList>
    </citation>
    <scope>NUCLEOTIDE SEQUENCE [LARGE SCALE GENOMIC DNA]</scope>
    <source>
        <strain evidence="3">cv. RG33-2</strain>
    </source>
</reference>
<dbReference type="Proteomes" id="UP000237000">
    <property type="component" value="Unassembled WGS sequence"/>
</dbReference>
<organism evidence="2 3">
    <name type="scientific">Trema orientale</name>
    <name type="common">Charcoal tree</name>
    <name type="synonym">Celtis orientalis</name>
    <dbReference type="NCBI Taxonomy" id="63057"/>
    <lineage>
        <taxon>Eukaryota</taxon>
        <taxon>Viridiplantae</taxon>
        <taxon>Streptophyta</taxon>
        <taxon>Embryophyta</taxon>
        <taxon>Tracheophyta</taxon>
        <taxon>Spermatophyta</taxon>
        <taxon>Magnoliopsida</taxon>
        <taxon>eudicotyledons</taxon>
        <taxon>Gunneridae</taxon>
        <taxon>Pentapetalae</taxon>
        <taxon>rosids</taxon>
        <taxon>fabids</taxon>
        <taxon>Rosales</taxon>
        <taxon>Cannabaceae</taxon>
        <taxon>Trema</taxon>
    </lineage>
</organism>
<sequence length="119" mass="13024">MTRQMEVSPPQICKEGPSLGSERRYRGLRLQPRGRMKKATMRLRPQVAMPMTPWHSDANDSLADSDDKFGTDEVASMITLGPTSGLLFAFAASDICLSGLEPTLGLSALPFQPRASDRT</sequence>
<proteinExistence type="predicted"/>
<comment type="caution">
    <text evidence="2">The sequence shown here is derived from an EMBL/GenBank/DDBJ whole genome shotgun (WGS) entry which is preliminary data.</text>
</comment>
<accession>A0A2P5EZQ6</accession>
<evidence type="ECO:0000256" key="1">
    <source>
        <dbReference type="SAM" id="MobiDB-lite"/>
    </source>
</evidence>
<dbReference type="AlphaFoldDB" id="A0A2P5EZQ6"/>
<feature type="region of interest" description="Disordered" evidence="1">
    <location>
        <begin position="1"/>
        <end position="66"/>
    </location>
</feature>
<evidence type="ECO:0000313" key="2">
    <source>
        <dbReference type="EMBL" id="PON91012.1"/>
    </source>
</evidence>
<keyword evidence="3" id="KW-1185">Reference proteome</keyword>
<evidence type="ECO:0000313" key="3">
    <source>
        <dbReference type="Proteomes" id="UP000237000"/>
    </source>
</evidence>